<gene>
    <name evidence="7" type="ORF">EJ05DRAFT_475090</name>
</gene>
<keyword evidence="3" id="KW-0256">Endoplasmic reticulum</keyword>
<evidence type="ECO:0000256" key="2">
    <source>
        <dbReference type="ARBA" id="ARBA00022692"/>
    </source>
</evidence>
<evidence type="ECO:0000256" key="4">
    <source>
        <dbReference type="ARBA" id="ARBA00022989"/>
    </source>
</evidence>
<evidence type="ECO:0000313" key="8">
    <source>
        <dbReference type="Proteomes" id="UP000799437"/>
    </source>
</evidence>
<dbReference type="InterPro" id="IPR024512">
    <property type="entry name" value="Ser_palmitoyltrfase_ssu-like"/>
</dbReference>
<organism evidence="7 8">
    <name type="scientific">Pseudovirgaria hyperparasitica</name>
    <dbReference type="NCBI Taxonomy" id="470096"/>
    <lineage>
        <taxon>Eukaryota</taxon>
        <taxon>Fungi</taxon>
        <taxon>Dikarya</taxon>
        <taxon>Ascomycota</taxon>
        <taxon>Pezizomycotina</taxon>
        <taxon>Dothideomycetes</taxon>
        <taxon>Dothideomycetes incertae sedis</taxon>
        <taxon>Acrospermales</taxon>
        <taxon>Acrospermaceae</taxon>
        <taxon>Pseudovirgaria</taxon>
    </lineage>
</organism>
<evidence type="ECO:0000256" key="6">
    <source>
        <dbReference type="SAM" id="Phobius"/>
    </source>
</evidence>
<accession>A0A6A6W860</accession>
<dbReference type="GO" id="GO:0005789">
    <property type="term" value="C:endoplasmic reticulum membrane"/>
    <property type="evidence" value="ECO:0007669"/>
    <property type="project" value="UniProtKB-SubCell"/>
</dbReference>
<dbReference type="EMBL" id="ML996570">
    <property type="protein sequence ID" value="KAF2758833.1"/>
    <property type="molecule type" value="Genomic_DNA"/>
</dbReference>
<dbReference type="Proteomes" id="UP000799437">
    <property type="component" value="Unassembled WGS sequence"/>
</dbReference>
<name>A0A6A6W860_9PEZI</name>
<evidence type="ECO:0000313" key="7">
    <source>
        <dbReference type="EMBL" id="KAF2758833.1"/>
    </source>
</evidence>
<keyword evidence="8" id="KW-1185">Reference proteome</keyword>
<keyword evidence="4 6" id="KW-1133">Transmembrane helix</keyword>
<keyword evidence="5 6" id="KW-0472">Membrane</keyword>
<keyword evidence="2 6" id="KW-0812">Transmembrane</keyword>
<protein>
    <submittedName>
        <fullName evidence="7">Uncharacterized protein</fullName>
    </submittedName>
</protein>
<evidence type="ECO:0000256" key="1">
    <source>
        <dbReference type="ARBA" id="ARBA00004477"/>
    </source>
</evidence>
<proteinExistence type="predicted"/>
<dbReference type="GeneID" id="54484789"/>
<sequence>MTEYCETTRPSSLLSKVRYQFRVVWYRQEVTLPFYMLESWERGLVYLTLISIASLLGYTVRSFILPVLITCVRTILLEMNMSTEATKMSISEHPGCEYVEVVRDAAALLHCEPWERFENSSLSWVIFDV</sequence>
<evidence type="ECO:0000256" key="3">
    <source>
        <dbReference type="ARBA" id="ARBA00022824"/>
    </source>
</evidence>
<comment type="subcellular location">
    <subcellularLocation>
        <location evidence="1">Endoplasmic reticulum membrane</location>
        <topology evidence="1">Multi-pass membrane protein</topology>
    </subcellularLocation>
</comment>
<reference evidence="7" key="1">
    <citation type="journal article" date="2020" name="Stud. Mycol.">
        <title>101 Dothideomycetes genomes: a test case for predicting lifestyles and emergence of pathogens.</title>
        <authorList>
            <person name="Haridas S."/>
            <person name="Albert R."/>
            <person name="Binder M."/>
            <person name="Bloem J."/>
            <person name="Labutti K."/>
            <person name="Salamov A."/>
            <person name="Andreopoulos B."/>
            <person name="Baker S."/>
            <person name="Barry K."/>
            <person name="Bills G."/>
            <person name="Bluhm B."/>
            <person name="Cannon C."/>
            <person name="Castanera R."/>
            <person name="Culley D."/>
            <person name="Daum C."/>
            <person name="Ezra D."/>
            <person name="Gonzalez J."/>
            <person name="Henrissat B."/>
            <person name="Kuo A."/>
            <person name="Liang C."/>
            <person name="Lipzen A."/>
            <person name="Lutzoni F."/>
            <person name="Magnuson J."/>
            <person name="Mondo S."/>
            <person name="Nolan M."/>
            <person name="Ohm R."/>
            <person name="Pangilinan J."/>
            <person name="Park H.-J."/>
            <person name="Ramirez L."/>
            <person name="Alfaro M."/>
            <person name="Sun H."/>
            <person name="Tritt A."/>
            <person name="Yoshinaga Y."/>
            <person name="Zwiers L.-H."/>
            <person name="Turgeon B."/>
            <person name="Goodwin S."/>
            <person name="Spatafora J."/>
            <person name="Crous P."/>
            <person name="Grigoriev I."/>
        </authorList>
    </citation>
    <scope>NUCLEOTIDE SEQUENCE</scope>
    <source>
        <strain evidence="7">CBS 121739</strain>
    </source>
</reference>
<dbReference type="Pfam" id="PF11779">
    <property type="entry name" value="SPT_ssu-like"/>
    <property type="match status" value="1"/>
</dbReference>
<dbReference type="RefSeq" id="XP_033601284.1">
    <property type="nucleotide sequence ID" value="XM_033743735.1"/>
</dbReference>
<feature type="transmembrane region" description="Helical" evidence="6">
    <location>
        <begin position="44"/>
        <end position="72"/>
    </location>
</feature>
<evidence type="ECO:0000256" key="5">
    <source>
        <dbReference type="ARBA" id="ARBA00023136"/>
    </source>
</evidence>
<dbReference type="AlphaFoldDB" id="A0A6A6W860"/>